<organism evidence="2 3">
    <name type="scientific">Holospora elegans E1</name>
    <dbReference type="NCBI Taxonomy" id="1427503"/>
    <lineage>
        <taxon>Bacteria</taxon>
        <taxon>Pseudomonadati</taxon>
        <taxon>Pseudomonadota</taxon>
        <taxon>Alphaproteobacteria</taxon>
        <taxon>Holosporales</taxon>
        <taxon>Holosporaceae</taxon>
        <taxon>Holospora</taxon>
    </lineage>
</organism>
<dbReference type="Proteomes" id="UP000024842">
    <property type="component" value="Unassembled WGS sequence"/>
</dbReference>
<dbReference type="EMBL" id="BAUP01000023">
    <property type="protein sequence ID" value="GAJ45755.1"/>
    <property type="molecule type" value="Genomic_DNA"/>
</dbReference>
<gene>
    <name evidence="2" type="ORF">HE1_00064</name>
</gene>
<evidence type="ECO:0000256" key="1">
    <source>
        <dbReference type="SAM" id="MobiDB-lite"/>
    </source>
</evidence>
<reference evidence="2 3" key="1">
    <citation type="journal article" date="2014" name="FEMS Microbiol. Lett.">
        <title>Draft genome sequences of three Holospora species (Holospora obtusa, Holospora undulata, and Holospora elegans), endonuclear symbiotic bacteria of the ciliate Paramecium caudatum.</title>
        <authorList>
            <person name="Dohra H."/>
            <person name="Tanaka K."/>
            <person name="Suzuki T."/>
            <person name="Fujishima M."/>
            <person name="Suzuki H."/>
        </authorList>
    </citation>
    <scope>NUCLEOTIDE SEQUENCE [LARGE SCALE GENOMIC DNA]</scope>
    <source>
        <strain evidence="2 3">E1</strain>
    </source>
</reference>
<comment type="caution">
    <text evidence="2">The sequence shown here is derived from an EMBL/GenBank/DDBJ whole genome shotgun (WGS) entry which is preliminary data.</text>
</comment>
<accession>A0A023DXU1</accession>
<feature type="region of interest" description="Disordered" evidence="1">
    <location>
        <begin position="1"/>
        <end position="20"/>
    </location>
</feature>
<dbReference type="AlphaFoldDB" id="A0A023DXU1"/>
<evidence type="ECO:0000313" key="3">
    <source>
        <dbReference type="Proteomes" id="UP000024842"/>
    </source>
</evidence>
<keyword evidence="3" id="KW-1185">Reference proteome</keyword>
<sequence>MQKLHRNFELPKKKDKNKKFSSEKVVNENVIGVLKRFKLMAEKIEEKDLDLDLILFQLFVLWS</sequence>
<protein>
    <submittedName>
        <fullName evidence="2">Uncharacterized protein</fullName>
    </submittedName>
</protein>
<evidence type="ECO:0000313" key="2">
    <source>
        <dbReference type="EMBL" id="GAJ45755.1"/>
    </source>
</evidence>
<name>A0A023DXU1_9PROT</name>
<proteinExistence type="predicted"/>